<dbReference type="Proteomes" id="UP000030762">
    <property type="component" value="Unassembled WGS sequence"/>
</dbReference>
<dbReference type="InParanoid" id="T0PRX4"/>
<organism evidence="1 2">
    <name type="scientific">Saprolegnia diclina (strain VS20)</name>
    <dbReference type="NCBI Taxonomy" id="1156394"/>
    <lineage>
        <taxon>Eukaryota</taxon>
        <taxon>Sar</taxon>
        <taxon>Stramenopiles</taxon>
        <taxon>Oomycota</taxon>
        <taxon>Saprolegniomycetes</taxon>
        <taxon>Saprolegniales</taxon>
        <taxon>Saprolegniaceae</taxon>
        <taxon>Saprolegnia</taxon>
    </lineage>
</organism>
<proteinExistence type="predicted"/>
<evidence type="ECO:0000313" key="2">
    <source>
        <dbReference type="Proteomes" id="UP000030762"/>
    </source>
</evidence>
<name>T0PRX4_SAPDV</name>
<evidence type="ECO:0000313" key="1">
    <source>
        <dbReference type="EMBL" id="EQC28249.1"/>
    </source>
</evidence>
<dbReference type="AlphaFoldDB" id="T0PRX4"/>
<dbReference type="EMBL" id="JH767197">
    <property type="protein sequence ID" value="EQC28249.1"/>
    <property type="molecule type" value="Genomic_DNA"/>
</dbReference>
<gene>
    <name evidence="1" type="ORF">SDRG_14072</name>
</gene>
<reference evidence="1 2" key="1">
    <citation type="submission" date="2012-04" db="EMBL/GenBank/DDBJ databases">
        <title>The Genome Sequence of Saprolegnia declina VS20.</title>
        <authorList>
            <consortium name="The Broad Institute Genome Sequencing Platform"/>
            <person name="Russ C."/>
            <person name="Nusbaum C."/>
            <person name="Tyler B."/>
            <person name="van West P."/>
            <person name="Dieguez-Uribeondo J."/>
            <person name="de Bruijn I."/>
            <person name="Tripathy S."/>
            <person name="Jiang R."/>
            <person name="Young S.K."/>
            <person name="Zeng Q."/>
            <person name="Gargeya S."/>
            <person name="Fitzgerald M."/>
            <person name="Haas B."/>
            <person name="Abouelleil A."/>
            <person name="Alvarado L."/>
            <person name="Arachchi H.M."/>
            <person name="Berlin A."/>
            <person name="Chapman S.B."/>
            <person name="Goldberg J."/>
            <person name="Griggs A."/>
            <person name="Gujja S."/>
            <person name="Hansen M."/>
            <person name="Howarth C."/>
            <person name="Imamovic A."/>
            <person name="Larimer J."/>
            <person name="McCowen C."/>
            <person name="Montmayeur A."/>
            <person name="Murphy C."/>
            <person name="Neiman D."/>
            <person name="Pearson M."/>
            <person name="Priest M."/>
            <person name="Roberts A."/>
            <person name="Saif S."/>
            <person name="Shea T."/>
            <person name="Sisk P."/>
            <person name="Sykes S."/>
            <person name="Wortman J."/>
            <person name="Nusbaum C."/>
            <person name="Birren B."/>
        </authorList>
    </citation>
    <scope>NUCLEOTIDE SEQUENCE [LARGE SCALE GENOMIC DNA]</scope>
    <source>
        <strain evidence="1 2">VS20</strain>
    </source>
</reference>
<keyword evidence="2" id="KW-1185">Reference proteome</keyword>
<dbReference type="GeneID" id="19954799"/>
<accession>T0PRX4</accession>
<protein>
    <submittedName>
        <fullName evidence="1">Uncharacterized protein</fullName>
    </submittedName>
</protein>
<dbReference type="RefSeq" id="XP_008618398.1">
    <property type="nucleotide sequence ID" value="XM_008620176.1"/>
</dbReference>
<dbReference type="OMA" id="DIDRIAW"/>
<sequence length="720" mass="79290">MAPVRDADVALYDRVRLSPSFDTMFLQLWELPRLKAAQDAVAPALAAVAAGTSDKHAMFGLVMHETFYWEALATSTLDRAFVSALVASKAFDVAIVTFEPSVASREGSGAYVISKATLCPALRLPVEAASRLVGRSVGAFLRSRHTDPWSSQCTTVVFWPTSRRAAALGIPIALKAFEAHPETAVHAGVSLRWLVESLVQHISQASAQDVRGWTMSSVLHLCRMTNALGTVDLVAQLWASPLLTKVIKQMTVGGAVATLRDAFERLGLNALYVLLQQLMAVWQSHDPNRGFALLVEIAGLKRRPVCPLFDIPNLRELILAGYVALVAVEPKGDTWREAVVSNCVFLEEYVWHGSLDGAWLRHRLPDLPLRLIDAFRLPSDGLARLARRRAVHPWSHLAPALHALWPRRLPRCEELFLSTVLTANDYDNITNDQRTTVLRVLQALGSLTHAALLVLVNKWRTHAPGALWGFLNGLPNSGAVQVPFSATARMMLVELQKLSVLHDADPTDPPPLWTVDIHDILAPMGAQLRRVFASLTTTVDLLRRWSPTHLGALITGLLDCFGDNLSWHRHFALPLLQTFGERRLATATLAVLQAEAVVDLPQLVDVAFGDLVLPPCACCCCRRLQAFLHSPSEVTCHLETDMAPCPSALAFTACHPTRVTLDMETPHFAVAKLLPLHGVPPAELAAYETRLDERHADIDRIAWLQAFLRGDDEETKHDDK</sequence>
<dbReference type="VEuPathDB" id="FungiDB:SDRG_14072"/>